<dbReference type="InterPro" id="IPR035902">
    <property type="entry name" value="Nuc_phospho_transferase"/>
</dbReference>
<evidence type="ECO:0000256" key="1">
    <source>
        <dbReference type="ARBA" id="ARBA00022676"/>
    </source>
</evidence>
<evidence type="ECO:0000256" key="3">
    <source>
        <dbReference type="ARBA" id="ARBA00022822"/>
    </source>
</evidence>
<dbReference type="Gene3D" id="1.20.970.10">
    <property type="entry name" value="Transferase, Pyrimidine Nucleoside Phosphorylase, Chain C"/>
    <property type="match status" value="1"/>
</dbReference>
<evidence type="ECO:0000259" key="6">
    <source>
        <dbReference type="Pfam" id="PF02885"/>
    </source>
</evidence>
<dbReference type="RefSeq" id="WP_267152015.1">
    <property type="nucleotide sequence ID" value="NZ_JAPMLT010000006.1"/>
</dbReference>
<feature type="domain" description="Glycosyl transferase family 3 N-terminal" evidence="6">
    <location>
        <begin position="3"/>
        <end position="67"/>
    </location>
</feature>
<dbReference type="InterPro" id="IPR005940">
    <property type="entry name" value="Anthranilate_Pribosyl_Tfrase"/>
</dbReference>
<keyword evidence="3" id="KW-0028">Amino-acid biosynthesis</keyword>
<keyword evidence="4" id="KW-0057">Aromatic amino acid biosynthesis</keyword>
<name>A0ABT3X462_9BACL</name>
<dbReference type="SUPFAM" id="SSF47648">
    <property type="entry name" value="Nucleoside phosphorylase/phosphoribosyltransferase N-terminal domain"/>
    <property type="match status" value="1"/>
</dbReference>
<evidence type="ECO:0000256" key="4">
    <source>
        <dbReference type="ARBA" id="ARBA00023141"/>
    </source>
</evidence>
<evidence type="ECO:0000313" key="7">
    <source>
        <dbReference type="EMBL" id="MCX7570762.1"/>
    </source>
</evidence>
<dbReference type="Proteomes" id="UP001208017">
    <property type="component" value="Unassembled WGS sequence"/>
</dbReference>
<keyword evidence="1 7" id="KW-0328">Glycosyltransferase</keyword>
<dbReference type="InterPro" id="IPR036320">
    <property type="entry name" value="Glycosyl_Trfase_fam3_N_dom_sf"/>
</dbReference>
<feature type="domain" description="Glycosyl transferase family 3" evidence="5">
    <location>
        <begin position="88"/>
        <end position="325"/>
    </location>
</feature>
<keyword evidence="2" id="KW-0808">Transferase</keyword>
<dbReference type="PANTHER" id="PTHR43285:SF2">
    <property type="entry name" value="ANTHRANILATE PHOSPHORIBOSYLTRANSFERASE"/>
    <property type="match status" value="1"/>
</dbReference>
<dbReference type="InterPro" id="IPR017459">
    <property type="entry name" value="Glycosyl_Trfase_fam3_N_dom"/>
</dbReference>
<dbReference type="Pfam" id="PF02885">
    <property type="entry name" value="Glycos_trans_3N"/>
    <property type="match status" value="1"/>
</dbReference>
<reference evidence="7 8" key="1">
    <citation type="submission" date="2022-11" db="EMBL/GenBank/DDBJ databases">
        <title>Study of microbial diversity in lake waters.</title>
        <authorList>
            <person name="Zhang J."/>
        </authorList>
    </citation>
    <scope>NUCLEOTIDE SEQUENCE [LARGE SCALE GENOMIC DNA]</scope>
    <source>
        <strain evidence="7 8">DT12</strain>
    </source>
</reference>
<accession>A0ABT3X462</accession>
<keyword evidence="8" id="KW-1185">Reference proteome</keyword>
<protein>
    <submittedName>
        <fullName evidence="7">Anthranilate phosphoribosyltransferase</fullName>
    </submittedName>
</protein>
<keyword evidence="3" id="KW-0822">Tryptophan biosynthesis</keyword>
<sequence>MQTYLKEVGRGKKGARDLSYEEALYAAARIADREATDAQIGAFFMAERMKGESVTELRAFVEVLRARTERVDGVPDVLDCAGPYDGRAKSFAATIPVAAVLASAGVPVALHGTESLPPKDGVSLLEILRELGVSAAASVDQAKNTLLQTGLAFMETESWCAPLDGLRQIREGLGVRTMLNTAEKFLNLAGAEWQVTGVFHTSAMDKAAELMKELGYRKGMVVQGIDGSEDIPTHRPSAVLIVRDGEAEKHLIDPKEYGLSAEVDAAGWSAKEQAERILDVLSGEEQALGKMVVLNSALRLWLTERVDSVAAGADLAREALDSGRAKEKFMEWRG</sequence>
<organism evidence="7 8">
    <name type="scientific">Tumebacillus lacus</name>
    <dbReference type="NCBI Taxonomy" id="2995335"/>
    <lineage>
        <taxon>Bacteria</taxon>
        <taxon>Bacillati</taxon>
        <taxon>Bacillota</taxon>
        <taxon>Bacilli</taxon>
        <taxon>Bacillales</taxon>
        <taxon>Alicyclobacillaceae</taxon>
        <taxon>Tumebacillus</taxon>
    </lineage>
</organism>
<gene>
    <name evidence="7" type="ORF">OS242_12410</name>
</gene>
<comment type="caution">
    <text evidence="7">The sequence shown here is derived from an EMBL/GenBank/DDBJ whole genome shotgun (WGS) entry which is preliminary data.</text>
</comment>
<dbReference type="Gene3D" id="3.40.1030.10">
    <property type="entry name" value="Nucleoside phosphorylase/phosphoribosyltransferase catalytic domain"/>
    <property type="match status" value="1"/>
</dbReference>
<dbReference type="SUPFAM" id="SSF52418">
    <property type="entry name" value="Nucleoside phosphorylase/phosphoribosyltransferase catalytic domain"/>
    <property type="match status" value="1"/>
</dbReference>
<evidence type="ECO:0000256" key="2">
    <source>
        <dbReference type="ARBA" id="ARBA00022679"/>
    </source>
</evidence>
<dbReference type="PANTHER" id="PTHR43285">
    <property type="entry name" value="ANTHRANILATE PHOSPHORIBOSYLTRANSFERASE"/>
    <property type="match status" value="1"/>
</dbReference>
<evidence type="ECO:0000313" key="8">
    <source>
        <dbReference type="Proteomes" id="UP001208017"/>
    </source>
</evidence>
<dbReference type="GO" id="GO:0016757">
    <property type="term" value="F:glycosyltransferase activity"/>
    <property type="evidence" value="ECO:0007669"/>
    <property type="project" value="UniProtKB-KW"/>
</dbReference>
<proteinExistence type="predicted"/>
<dbReference type="EMBL" id="JAPMLT010000006">
    <property type="protein sequence ID" value="MCX7570762.1"/>
    <property type="molecule type" value="Genomic_DNA"/>
</dbReference>
<evidence type="ECO:0000259" key="5">
    <source>
        <dbReference type="Pfam" id="PF00591"/>
    </source>
</evidence>
<dbReference type="Pfam" id="PF00591">
    <property type="entry name" value="Glycos_transf_3"/>
    <property type="match status" value="1"/>
</dbReference>
<dbReference type="InterPro" id="IPR000312">
    <property type="entry name" value="Glycosyl_Trfase_fam3"/>
</dbReference>